<name>A0A5B8VTL3_9SPHI</name>
<evidence type="ECO:0000313" key="3">
    <source>
        <dbReference type="Proteomes" id="UP000321362"/>
    </source>
</evidence>
<sequence>MKIVNRISVLATLAAISACSQPAKQRELAKTDAAAVKVVDAKIADTANTTHVFSAYIALKDQFLKSDVARIKAAASALENKLIGIKGCSETATLARKIVTTDDIKDQRAAFLTLSNDVIALVKGSKIKTAAIYVDYCPMADSGNGGYWLSLDKKIQNPYFPEQMKECGSVKEKMN</sequence>
<evidence type="ECO:0000313" key="2">
    <source>
        <dbReference type="EMBL" id="QEC74947.1"/>
    </source>
</evidence>
<dbReference type="Proteomes" id="UP000321362">
    <property type="component" value="Chromosome"/>
</dbReference>
<feature type="domain" description="DUF3347" evidence="1">
    <location>
        <begin position="52"/>
        <end position="128"/>
    </location>
</feature>
<keyword evidence="3" id="KW-1185">Reference proteome</keyword>
<dbReference type="Pfam" id="PF11827">
    <property type="entry name" value="DUF3347"/>
    <property type="match status" value="1"/>
</dbReference>
<dbReference type="KEGG" id="mgk:FSB76_02920"/>
<reference evidence="2 3" key="1">
    <citation type="journal article" date="2013" name="J. Microbiol.">
        <title>Mucilaginibacter ginsenosidivorax sp. nov., with ginsenoside converting activity isolated from sediment.</title>
        <authorList>
            <person name="Kim J.K."/>
            <person name="Choi T.E."/>
            <person name="Liu Q.M."/>
            <person name="Park H.Y."/>
            <person name="Yi T.H."/>
            <person name="Yoon M.H."/>
            <person name="Kim S.C."/>
            <person name="Im W.T."/>
        </authorList>
    </citation>
    <scope>NUCLEOTIDE SEQUENCE [LARGE SCALE GENOMIC DNA]</scope>
    <source>
        <strain evidence="2 3">KHI28</strain>
    </source>
</reference>
<dbReference type="InterPro" id="IPR021782">
    <property type="entry name" value="DUF3347"/>
</dbReference>
<organism evidence="2 3">
    <name type="scientific">Mucilaginibacter ginsenosidivorax</name>
    <dbReference type="NCBI Taxonomy" id="862126"/>
    <lineage>
        <taxon>Bacteria</taxon>
        <taxon>Pseudomonadati</taxon>
        <taxon>Bacteroidota</taxon>
        <taxon>Sphingobacteriia</taxon>
        <taxon>Sphingobacteriales</taxon>
        <taxon>Sphingobacteriaceae</taxon>
        <taxon>Mucilaginibacter</taxon>
    </lineage>
</organism>
<accession>A0A5B8VTL3</accession>
<dbReference type="AlphaFoldDB" id="A0A5B8VTL3"/>
<dbReference type="EMBL" id="CP042437">
    <property type="protein sequence ID" value="QEC74947.1"/>
    <property type="molecule type" value="Genomic_DNA"/>
</dbReference>
<gene>
    <name evidence="2" type="ORF">FSB76_02920</name>
</gene>
<dbReference type="PROSITE" id="PS51257">
    <property type="entry name" value="PROKAR_LIPOPROTEIN"/>
    <property type="match status" value="1"/>
</dbReference>
<dbReference type="OrthoDB" id="5513217at2"/>
<proteinExistence type="predicted"/>
<protein>
    <submittedName>
        <fullName evidence="2">DUF3347 domain-containing protein</fullName>
    </submittedName>
</protein>
<evidence type="ECO:0000259" key="1">
    <source>
        <dbReference type="Pfam" id="PF11827"/>
    </source>
</evidence>
<dbReference type="RefSeq" id="WP_147052105.1">
    <property type="nucleotide sequence ID" value="NZ_CP042437.1"/>
</dbReference>